<name>A0A168MKY1_9CLOT</name>
<dbReference type="SUPFAM" id="SSF51556">
    <property type="entry name" value="Metallo-dependent hydrolases"/>
    <property type="match status" value="1"/>
</dbReference>
<dbReference type="InterPro" id="IPR032466">
    <property type="entry name" value="Metal_Hydrolase"/>
</dbReference>
<dbReference type="Proteomes" id="UP000077407">
    <property type="component" value="Unassembled WGS sequence"/>
</dbReference>
<evidence type="ECO:0000259" key="1">
    <source>
        <dbReference type="Pfam" id="PF01979"/>
    </source>
</evidence>
<dbReference type="Pfam" id="PF01979">
    <property type="entry name" value="Amidohydro_1"/>
    <property type="match status" value="1"/>
</dbReference>
<dbReference type="InterPro" id="IPR051781">
    <property type="entry name" value="Metallo-dep_Hydrolase"/>
</dbReference>
<dbReference type="GO" id="GO:0000034">
    <property type="term" value="F:adenine deaminase activity"/>
    <property type="evidence" value="ECO:0007669"/>
    <property type="project" value="UniProtKB-EC"/>
</dbReference>
<organism evidence="2 3">
    <name type="scientific">Clostridium ljungdahlii</name>
    <dbReference type="NCBI Taxonomy" id="1538"/>
    <lineage>
        <taxon>Bacteria</taxon>
        <taxon>Bacillati</taxon>
        <taxon>Bacillota</taxon>
        <taxon>Clostridia</taxon>
        <taxon>Eubacteriales</taxon>
        <taxon>Clostridiaceae</taxon>
        <taxon>Clostridium</taxon>
    </lineage>
</organism>
<proteinExistence type="predicted"/>
<dbReference type="OrthoDB" id="9797498at2"/>
<dbReference type="EMBL" id="LITT01000035">
    <property type="protein sequence ID" value="OAA84835.1"/>
    <property type="molecule type" value="Genomic_DNA"/>
</dbReference>
<dbReference type="Gene3D" id="3.20.20.140">
    <property type="entry name" value="Metal-dependent hydrolases"/>
    <property type="match status" value="1"/>
</dbReference>
<comment type="caution">
    <text evidence="2">The sequence shown here is derived from an EMBL/GenBank/DDBJ whole genome shotgun (WGS) entry which is preliminary data.</text>
</comment>
<dbReference type="InterPro" id="IPR011059">
    <property type="entry name" value="Metal-dep_hydrolase_composite"/>
</dbReference>
<dbReference type="PANTHER" id="PTHR43135:SF3">
    <property type="entry name" value="ALPHA-D-RIBOSE 1-METHYLPHOSPHONATE 5-TRIPHOSPHATE DIPHOSPHATASE"/>
    <property type="match status" value="1"/>
</dbReference>
<dbReference type="PATRIC" id="fig|1538.10.peg.2635"/>
<reference evidence="2 3" key="1">
    <citation type="journal article" date="2015" name="Biotechnol. Bioeng.">
        <title>Genome sequence and phenotypic characterization of Caulobacter segnis.</title>
        <authorList>
            <person name="Patel S."/>
            <person name="Fletcher B."/>
            <person name="Scott D.C."/>
            <person name="Ely B."/>
        </authorList>
    </citation>
    <scope>NUCLEOTIDE SEQUENCE [LARGE SCALE GENOMIC DNA]</scope>
    <source>
        <strain evidence="2 3">ERI-2</strain>
    </source>
</reference>
<dbReference type="EC" id="3.5.4.2" evidence="2"/>
<dbReference type="SUPFAM" id="SSF51338">
    <property type="entry name" value="Composite domain of metallo-dependent hydrolases"/>
    <property type="match status" value="1"/>
</dbReference>
<protein>
    <submittedName>
        <fullName evidence="2">Adenine deaminase</fullName>
        <ecNumber evidence="2">3.5.4.2</ecNumber>
    </submittedName>
</protein>
<keyword evidence="2" id="KW-0378">Hydrolase</keyword>
<sequence>MNHEMTDQITTITNARIFDGERVLDKDTVTIKGEKIRNVGGPAPTGAEIIDGSGCTLLPGLIDAHSHPKMETLKLSLTFGVTTTFQMQGFWSKEITERRDVTDCLTAFAAVGAPGGHPSELISPEAAAQHKAIMAKMGAGVKAPKKFATTPEEAASIVAERVGQGADYIKVMIEDGTVFGHPGTPDLTDEVIAATCAEAHRYGKMAVAHTMSVKATERAINRGIDGLMHIFIDRPYTKEIIDAIVNSGVFVCPTIAAGASTIGDSNSPEFAKDERVSSKLSEEWLNALNNQIGAYPQGKTEYLLETVKALHDAGVDLLAGSDATLPSIGGMVHGASLHHELQLLVRAGLTPIEALRAATSVPARRFGIFDRGRIVDGARADLLLVKGDPTTNIADTLSTVAVWRQGVRLASILIKCPYA</sequence>
<accession>A0A168MKY1</accession>
<dbReference type="Gene3D" id="2.30.40.10">
    <property type="entry name" value="Urease, subunit C, domain 1"/>
    <property type="match status" value="1"/>
</dbReference>
<dbReference type="RefSeq" id="WP_082848505.1">
    <property type="nucleotide sequence ID" value="NZ_LITT01000035.1"/>
</dbReference>
<dbReference type="InterPro" id="IPR006680">
    <property type="entry name" value="Amidohydro-rel"/>
</dbReference>
<dbReference type="PANTHER" id="PTHR43135">
    <property type="entry name" value="ALPHA-D-RIBOSE 1-METHYLPHOSPHONATE 5-TRIPHOSPHATE DIPHOSPHATASE"/>
    <property type="match status" value="1"/>
</dbReference>
<dbReference type="AlphaFoldDB" id="A0A168MKY1"/>
<feature type="domain" description="Amidohydrolase-related" evidence="1">
    <location>
        <begin position="56"/>
        <end position="402"/>
    </location>
</feature>
<evidence type="ECO:0000313" key="2">
    <source>
        <dbReference type="EMBL" id="OAA84835.1"/>
    </source>
</evidence>
<gene>
    <name evidence="2" type="primary">ade</name>
    <name evidence="2" type="ORF">WY13_02738</name>
</gene>
<evidence type="ECO:0000313" key="3">
    <source>
        <dbReference type="Proteomes" id="UP000077407"/>
    </source>
</evidence>